<evidence type="ECO:0000256" key="1">
    <source>
        <dbReference type="SAM" id="SignalP"/>
    </source>
</evidence>
<feature type="signal peptide" evidence="1">
    <location>
        <begin position="1"/>
        <end position="18"/>
    </location>
</feature>
<organism evidence="2 3">
    <name type="scientific">Panicum virgatum</name>
    <name type="common">Blackwell switchgrass</name>
    <dbReference type="NCBI Taxonomy" id="38727"/>
    <lineage>
        <taxon>Eukaryota</taxon>
        <taxon>Viridiplantae</taxon>
        <taxon>Streptophyta</taxon>
        <taxon>Embryophyta</taxon>
        <taxon>Tracheophyta</taxon>
        <taxon>Spermatophyta</taxon>
        <taxon>Magnoliopsida</taxon>
        <taxon>Liliopsida</taxon>
        <taxon>Poales</taxon>
        <taxon>Poaceae</taxon>
        <taxon>PACMAD clade</taxon>
        <taxon>Panicoideae</taxon>
        <taxon>Panicodae</taxon>
        <taxon>Paniceae</taxon>
        <taxon>Panicinae</taxon>
        <taxon>Panicum</taxon>
        <taxon>Panicum sect. Hiantes</taxon>
    </lineage>
</organism>
<keyword evidence="1" id="KW-0732">Signal</keyword>
<dbReference type="Proteomes" id="UP000823388">
    <property type="component" value="Chromosome 2N"/>
</dbReference>
<gene>
    <name evidence="2" type="ORF">PVAP13_2NG520100</name>
</gene>
<keyword evidence="3" id="KW-1185">Reference proteome</keyword>
<sequence length="163" mass="18175">MPIHLAQAVAVAAVAVAAVTDLVKKAPARRVWRRVFNREGCTESLYWPDGTIRKRTKSYIAKKSHNRRCLIAQALVDKYNEDYILLKDDAQLKYVLNSPSICENQSQHCYGCTNCGHADMKHPDSSVEYIAGHLDVCLPCCGSAKWSDSDGDDVKYVKLGKLC</sequence>
<name>A0A8T0VKX0_PANVG</name>
<proteinExistence type="predicted"/>
<evidence type="ECO:0000313" key="2">
    <source>
        <dbReference type="EMBL" id="KAG2637451.1"/>
    </source>
</evidence>
<accession>A0A8T0VKX0</accession>
<dbReference type="PANTHER" id="PTHR33326">
    <property type="entry name" value="OS05G0543800 PROTEIN"/>
    <property type="match status" value="1"/>
</dbReference>
<protein>
    <submittedName>
        <fullName evidence="2">Uncharacterized protein</fullName>
    </submittedName>
</protein>
<dbReference type="EMBL" id="CM029040">
    <property type="protein sequence ID" value="KAG2637451.1"/>
    <property type="molecule type" value="Genomic_DNA"/>
</dbReference>
<reference evidence="2" key="1">
    <citation type="submission" date="2020-05" db="EMBL/GenBank/DDBJ databases">
        <title>WGS assembly of Panicum virgatum.</title>
        <authorList>
            <person name="Lovell J.T."/>
            <person name="Jenkins J."/>
            <person name="Shu S."/>
            <person name="Juenger T.E."/>
            <person name="Schmutz J."/>
        </authorList>
    </citation>
    <scope>NUCLEOTIDE SEQUENCE</scope>
    <source>
        <strain evidence="2">AP13</strain>
    </source>
</reference>
<evidence type="ECO:0000313" key="3">
    <source>
        <dbReference type="Proteomes" id="UP000823388"/>
    </source>
</evidence>
<dbReference type="PANTHER" id="PTHR33326:SF49">
    <property type="entry name" value="GENOME ASSEMBLY, CHROMOSOME: II"/>
    <property type="match status" value="1"/>
</dbReference>
<feature type="chain" id="PRO_5035939671" evidence="1">
    <location>
        <begin position="19"/>
        <end position="163"/>
    </location>
</feature>
<comment type="caution">
    <text evidence="2">The sequence shown here is derived from an EMBL/GenBank/DDBJ whole genome shotgun (WGS) entry which is preliminary data.</text>
</comment>
<dbReference type="AlphaFoldDB" id="A0A8T0VKX0"/>